<evidence type="ECO:0000256" key="3">
    <source>
        <dbReference type="RuleBase" id="RU362076"/>
    </source>
</evidence>
<feature type="domain" description="FlgD/Vpr Ig-like" evidence="4">
    <location>
        <begin position="111"/>
        <end position="186"/>
    </location>
</feature>
<sequence length="232" mass="25774">MNSSIEEKNRRVMKMINAIDPYSSLYVPSQRTASKELDKNAFLLLLVTQLKNQNPLEPMENREFIAQLTQFSTLEQITNMTKSIQDFLKLQQGSLQAQAASLIGKHVVVQSNQITVSNQRAESIVFDLDERAPVVVRIYDSNGNLVKQATSGVLDRGTHAYVWDARNDAGLPVADGTYTYTVSKITESGEVLIGGVQAGVVESVKFKNNQIYVYVNGKEYPLASVIEISQEV</sequence>
<keyword evidence="6" id="KW-0966">Cell projection</keyword>
<keyword evidence="2 3" id="KW-1005">Bacterial flagellum biogenesis</keyword>
<evidence type="ECO:0000259" key="5">
    <source>
        <dbReference type="Pfam" id="PF13861"/>
    </source>
</evidence>
<protein>
    <recommendedName>
        <fullName evidence="3">Basal-body rod modification protein FlgD</fullName>
    </recommendedName>
</protein>
<dbReference type="GO" id="GO:0044781">
    <property type="term" value="P:bacterial-type flagellum organization"/>
    <property type="evidence" value="ECO:0007669"/>
    <property type="project" value="UniProtKB-UniRule"/>
</dbReference>
<comment type="function">
    <text evidence="3">Required for flagellar hook formation. May act as a scaffolding protein.</text>
</comment>
<dbReference type="InterPro" id="IPR025965">
    <property type="entry name" value="FlgD/Vpr_Ig-like"/>
</dbReference>
<dbReference type="Gene3D" id="2.60.40.4070">
    <property type="match status" value="1"/>
</dbReference>
<feature type="domain" description="FlgD Tudor-like" evidence="5">
    <location>
        <begin position="96"/>
        <end position="225"/>
    </location>
</feature>
<dbReference type="Pfam" id="PF13861">
    <property type="entry name" value="FLgD_tudor"/>
    <property type="match status" value="1"/>
</dbReference>
<dbReference type="Gene3D" id="2.30.30.910">
    <property type="match status" value="1"/>
</dbReference>
<evidence type="ECO:0000256" key="2">
    <source>
        <dbReference type="ARBA" id="ARBA00022795"/>
    </source>
</evidence>
<dbReference type="Pfam" id="PF13860">
    <property type="entry name" value="FlgD_ig"/>
    <property type="match status" value="1"/>
</dbReference>
<keyword evidence="6" id="KW-0969">Cilium</keyword>
<dbReference type="AlphaFoldDB" id="A0A832I7P2"/>
<reference evidence="6" key="1">
    <citation type="journal article" date="2020" name="mSystems">
        <title>Genome- and Community-Level Interaction Insights into Carbon Utilization and Element Cycling Functions of Hydrothermarchaeota in Hydrothermal Sediment.</title>
        <authorList>
            <person name="Zhou Z."/>
            <person name="Liu Y."/>
            <person name="Xu W."/>
            <person name="Pan J."/>
            <person name="Luo Z.H."/>
            <person name="Li M."/>
        </authorList>
    </citation>
    <scope>NUCLEOTIDE SEQUENCE [LARGE SCALE GENOMIC DNA]</scope>
    <source>
        <strain evidence="6">SpSt-86</strain>
    </source>
</reference>
<evidence type="ECO:0000313" key="6">
    <source>
        <dbReference type="EMBL" id="HGZ78683.1"/>
    </source>
</evidence>
<dbReference type="Pfam" id="PF03963">
    <property type="entry name" value="FlgD"/>
    <property type="match status" value="1"/>
</dbReference>
<keyword evidence="6" id="KW-0282">Flagellum</keyword>
<proteinExistence type="inferred from homology"/>
<name>A0A832I7P2_9THEM</name>
<evidence type="ECO:0000259" key="4">
    <source>
        <dbReference type="Pfam" id="PF13860"/>
    </source>
</evidence>
<dbReference type="EMBL" id="DTKQ01000014">
    <property type="protein sequence ID" value="HGZ78683.1"/>
    <property type="molecule type" value="Genomic_DNA"/>
</dbReference>
<gene>
    <name evidence="6" type="ORF">ENW55_01695</name>
</gene>
<evidence type="ECO:0000256" key="1">
    <source>
        <dbReference type="ARBA" id="ARBA00010577"/>
    </source>
</evidence>
<comment type="caution">
    <text evidence="6">The sequence shown here is derived from an EMBL/GenBank/DDBJ whole genome shotgun (WGS) entry which is preliminary data.</text>
</comment>
<dbReference type="InterPro" id="IPR025963">
    <property type="entry name" value="FLgD_Tudor"/>
</dbReference>
<comment type="similarity">
    <text evidence="1 3">Belongs to the FlgD family.</text>
</comment>
<organism evidence="6">
    <name type="scientific">Pseudothermotoga hypogea</name>
    <dbReference type="NCBI Taxonomy" id="57487"/>
    <lineage>
        <taxon>Bacteria</taxon>
        <taxon>Thermotogati</taxon>
        <taxon>Thermotogota</taxon>
        <taxon>Thermotogae</taxon>
        <taxon>Thermotogales</taxon>
        <taxon>Thermotogaceae</taxon>
        <taxon>Pseudothermotoga</taxon>
    </lineage>
</organism>
<accession>A0A832I7P2</accession>
<dbReference type="InterPro" id="IPR005648">
    <property type="entry name" value="FlgD"/>
</dbReference>